<dbReference type="Pfam" id="PF13408">
    <property type="entry name" value="Zn_ribbon_recom"/>
    <property type="match status" value="1"/>
</dbReference>
<accession>A0A0K2GH72</accession>
<evidence type="ECO:0000313" key="4">
    <source>
        <dbReference type="Proteomes" id="UP000069205"/>
    </source>
</evidence>
<dbReference type="KEGG" id="nmv:NITMOv2_3814"/>
<name>A0A0K2GH72_NITMO</name>
<dbReference type="AlphaFoldDB" id="A0A0K2GH72"/>
<dbReference type="Gene3D" id="3.40.50.1390">
    <property type="entry name" value="Resolvase, N-terminal catalytic domain"/>
    <property type="match status" value="1"/>
</dbReference>
<evidence type="ECO:0000259" key="2">
    <source>
        <dbReference type="PROSITE" id="PS51737"/>
    </source>
</evidence>
<dbReference type="Gene3D" id="3.90.1750.20">
    <property type="entry name" value="Putative Large Serine Recombinase, Chain B, Domain 2"/>
    <property type="match status" value="1"/>
</dbReference>
<sequence>MNAAIYVRKSTAQTGMSEDARSVERQKARAIEYAGRHGWTVQPHHIFEDDGISGAEFERRPGFQRLKETLRHRPPFRYLIVMDESRLGRESIETAHVLKQLSLAGVRIFAYLDDREVLVDGLMDKMRLAFTGLMDEGERYRAQQRTFDAMKRKALLGHVTGGRVYGYDNVEIASSTLDAYGRPKRDHVERRINDEQAAVVRRVFRLCADGKGMVSIARQLNDEGLPAPRNSQGRTVSWSPSSVRSLLFRRLYLGEVIWNKTKKRNPWGMQQQRKRPETDWLKISMPQLQIISEADWKAAHDRLAGTRAVYLRGTKGELWGRPASNLESKYLLTGLAKCGQCGGSLYVRSSSRKGGRALFYGCMTYHLRGKSACTNNLLTPMDQANEQVLAALERNVLHPEVTKTVVRKALQKFRTAEQGWKDRRDALLKRISAVDAENKRLVSAISAGGDIPALVEALKAANERKDGLVRELAEVNSYQHSEADYDELEKELQAHFEASWKTILTRQVGPSRQILRKLFDGARLPFTPTIDAEGSRYDFHGTASIGRLLPDRAKKVVSPTGFEPVLPA</sequence>
<evidence type="ECO:0000313" key="3">
    <source>
        <dbReference type="EMBL" id="ALA60204.1"/>
    </source>
</evidence>
<evidence type="ECO:0000259" key="1">
    <source>
        <dbReference type="PROSITE" id="PS51736"/>
    </source>
</evidence>
<dbReference type="PROSITE" id="PS51736">
    <property type="entry name" value="RECOMBINASES_3"/>
    <property type="match status" value="1"/>
</dbReference>
<keyword evidence="4" id="KW-1185">Reference proteome</keyword>
<dbReference type="Proteomes" id="UP000069205">
    <property type="component" value="Chromosome"/>
</dbReference>
<dbReference type="InterPro" id="IPR036162">
    <property type="entry name" value="Resolvase-like_N_sf"/>
</dbReference>
<feature type="domain" description="Recombinase" evidence="2">
    <location>
        <begin position="179"/>
        <end position="309"/>
    </location>
</feature>
<feature type="domain" description="Resolvase/invertase-type recombinase catalytic" evidence="1">
    <location>
        <begin position="2"/>
        <end position="157"/>
    </location>
</feature>
<dbReference type="InterPro" id="IPR011109">
    <property type="entry name" value="DNA_bind_recombinase_dom"/>
</dbReference>
<dbReference type="PROSITE" id="PS51737">
    <property type="entry name" value="RECOMBINASE_DNA_BIND"/>
    <property type="match status" value="1"/>
</dbReference>
<proteinExistence type="predicted"/>
<gene>
    <name evidence="3" type="ORF">NITMOv2_3814</name>
</gene>
<dbReference type="GO" id="GO:0000150">
    <property type="term" value="F:DNA strand exchange activity"/>
    <property type="evidence" value="ECO:0007669"/>
    <property type="project" value="InterPro"/>
</dbReference>
<dbReference type="GO" id="GO:0003677">
    <property type="term" value="F:DNA binding"/>
    <property type="evidence" value="ECO:0007669"/>
    <property type="project" value="InterPro"/>
</dbReference>
<dbReference type="Pfam" id="PF00239">
    <property type="entry name" value="Resolvase"/>
    <property type="match status" value="1"/>
</dbReference>
<dbReference type="SUPFAM" id="SSF53041">
    <property type="entry name" value="Resolvase-like"/>
    <property type="match status" value="1"/>
</dbReference>
<dbReference type="EMBL" id="CP011801">
    <property type="protein sequence ID" value="ALA60204.1"/>
    <property type="molecule type" value="Genomic_DNA"/>
</dbReference>
<dbReference type="InterPro" id="IPR025827">
    <property type="entry name" value="Zn_ribbon_recom_dom"/>
</dbReference>
<dbReference type="InterPro" id="IPR038109">
    <property type="entry name" value="DNA_bind_recomb_sf"/>
</dbReference>
<dbReference type="PANTHER" id="PTHR30461">
    <property type="entry name" value="DNA-INVERTASE FROM LAMBDOID PROPHAGE"/>
    <property type="match status" value="1"/>
</dbReference>
<protein>
    <submittedName>
        <fullName evidence="3">Uncharacterized protein</fullName>
    </submittedName>
</protein>
<dbReference type="PANTHER" id="PTHR30461:SF23">
    <property type="entry name" value="DNA RECOMBINASE-RELATED"/>
    <property type="match status" value="1"/>
</dbReference>
<dbReference type="InterPro" id="IPR006119">
    <property type="entry name" value="Resolv_N"/>
</dbReference>
<dbReference type="STRING" id="42253.NITMOv2_3814"/>
<reference evidence="3 4" key="1">
    <citation type="journal article" date="2015" name="Proc. Natl. Acad. Sci. U.S.A.">
        <title>Expanded metabolic versatility of ubiquitous nitrite-oxidizing bacteria from the genus Nitrospira.</title>
        <authorList>
            <person name="Koch H."/>
            <person name="Lucker S."/>
            <person name="Albertsen M."/>
            <person name="Kitzinger K."/>
            <person name="Herbold C."/>
            <person name="Spieck E."/>
            <person name="Nielsen P.H."/>
            <person name="Wagner M."/>
            <person name="Daims H."/>
        </authorList>
    </citation>
    <scope>NUCLEOTIDE SEQUENCE [LARGE SCALE GENOMIC DNA]</scope>
    <source>
        <strain evidence="3 4">NSP M-1</strain>
    </source>
</reference>
<dbReference type="CDD" id="cd00338">
    <property type="entry name" value="Ser_Recombinase"/>
    <property type="match status" value="1"/>
</dbReference>
<organism evidence="3 4">
    <name type="scientific">Nitrospira moscoviensis</name>
    <dbReference type="NCBI Taxonomy" id="42253"/>
    <lineage>
        <taxon>Bacteria</taxon>
        <taxon>Pseudomonadati</taxon>
        <taxon>Nitrospirota</taxon>
        <taxon>Nitrospiria</taxon>
        <taxon>Nitrospirales</taxon>
        <taxon>Nitrospiraceae</taxon>
        <taxon>Nitrospira</taxon>
    </lineage>
</organism>
<dbReference type="InterPro" id="IPR050639">
    <property type="entry name" value="SSR_resolvase"/>
</dbReference>
<dbReference type="SMART" id="SM00857">
    <property type="entry name" value="Resolvase"/>
    <property type="match status" value="1"/>
</dbReference>
<dbReference type="Pfam" id="PF07508">
    <property type="entry name" value="Recombinase"/>
    <property type="match status" value="1"/>
</dbReference>